<evidence type="ECO:0000313" key="5">
    <source>
        <dbReference type="EMBL" id="AFP06732.1"/>
    </source>
</evidence>
<comment type="similarity">
    <text evidence="2">Belongs to the SLX9 family.</text>
</comment>
<evidence type="ECO:0000256" key="1">
    <source>
        <dbReference type="ARBA" id="ARBA00004604"/>
    </source>
</evidence>
<dbReference type="Pfam" id="PF15341">
    <property type="entry name" value="SLX9"/>
    <property type="match status" value="1"/>
</dbReference>
<keyword evidence="3" id="KW-0539">Nucleus</keyword>
<organism evidence="5">
    <name type="scientific">Callorhinchus milii</name>
    <name type="common">Ghost shark</name>
    <dbReference type="NCBI Taxonomy" id="7868"/>
    <lineage>
        <taxon>Eukaryota</taxon>
        <taxon>Metazoa</taxon>
        <taxon>Chordata</taxon>
        <taxon>Craniata</taxon>
        <taxon>Vertebrata</taxon>
        <taxon>Chondrichthyes</taxon>
        <taxon>Holocephali</taxon>
        <taxon>Chimaeriformes</taxon>
        <taxon>Callorhinchidae</taxon>
        <taxon>Callorhinchus</taxon>
    </lineage>
</organism>
<dbReference type="GO" id="GO:0005730">
    <property type="term" value="C:nucleolus"/>
    <property type="evidence" value="ECO:0007669"/>
    <property type="project" value="UniProtKB-SubCell"/>
</dbReference>
<name>V9L5G9_CALMI</name>
<proteinExistence type="evidence at transcript level"/>
<evidence type="ECO:0000256" key="3">
    <source>
        <dbReference type="ARBA" id="ARBA00023242"/>
    </source>
</evidence>
<feature type="compositionally biased region" description="Basic residues" evidence="4">
    <location>
        <begin position="1"/>
        <end position="13"/>
    </location>
</feature>
<feature type="compositionally biased region" description="Polar residues" evidence="4">
    <location>
        <begin position="28"/>
        <end position="38"/>
    </location>
</feature>
<dbReference type="GO" id="GO:0030688">
    <property type="term" value="C:preribosome, small subunit precursor"/>
    <property type="evidence" value="ECO:0007669"/>
    <property type="project" value="InterPro"/>
</dbReference>
<dbReference type="AlphaFoldDB" id="V9L5G9"/>
<dbReference type="RefSeq" id="XP_042192512.1">
    <property type="nucleotide sequence ID" value="XM_042336578.1"/>
</dbReference>
<dbReference type="PANTHER" id="PTHR31109:SF2">
    <property type="entry name" value="RIBOSOME BIOGENESIS PROTEIN SLX9 HOMOLOG"/>
    <property type="match status" value="1"/>
</dbReference>
<feature type="region of interest" description="Disordered" evidence="4">
    <location>
        <begin position="1"/>
        <end position="55"/>
    </location>
</feature>
<evidence type="ECO:0000256" key="4">
    <source>
        <dbReference type="SAM" id="MobiDB-lite"/>
    </source>
</evidence>
<reference evidence="5" key="1">
    <citation type="journal article" date="2014" name="Nature">
        <title>Elephant shark genome provides unique insights into gnathostome evolution.</title>
        <authorList>
            <consortium name="International Elephant Shark Genome Sequencing Consortium"/>
            <person name="Venkatesh B."/>
            <person name="Lee A.P."/>
            <person name="Ravi V."/>
            <person name="Maurya A.K."/>
            <person name="Lian M.M."/>
            <person name="Swann J.B."/>
            <person name="Ohta Y."/>
            <person name="Flajnik M.F."/>
            <person name="Sutoh Y."/>
            <person name="Kasahara M."/>
            <person name="Hoon S."/>
            <person name="Gangu V."/>
            <person name="Roy S.W."/>
            <person name="Irimia M."/>
            <person name="Korzh V."/>
            <person name="Kondrychyn I."/>
            <person name="Lim Z.W."/>
            <person name="Tay B.H."/>
            <person name="Tohari S."/>
            <person name="Kong K.W."/>
            <person name="Ho S."/>
            <person name="Lorente-Galdos B."/>
            <person name="Quilez J."/>
            <person name="Marques-Bonet T."/>
            <person name="Raney B.J."/>
            <person name="Ingham P.W."/>
            <person name="Tay A."/>
            <person name="Hillier L.W."/>
            <person name="Minx P."/>
            <person name="Boehm T."/>
            <person name="Wilson R.K."/>
            <person name="Brenner S."/>
            <person name="Warren W.C."/>
        </authorList>
    </citation>
    <scope>NUCLEOTIDE SEQUENCE</scope>
    <source>
        <tissue evidence="5">Testis</tissue>
    </source>
</reference>
<evidence type="ECO:0008006" key="6">
    <source>
        <dbReference type="Google" id="ProtNLM"/>
    </source>
</evidence>
<dbReference type="OrthoDB" id="18703at2759"/>
<dbReference type="PANTHER" id="PTHR31109">
    <property type="entry name" value="PROTEIN FAM207A"/>
    <property type="match status" value="1"/>
</dbReference>
<protein>
    <recommendedName>
        <fullName evidence="6">Protein FAM207A</fullName>
    </recommendedName>
</protein>
<evidence type="ECO:0000256" key="2">
    <source>
        <dbReference type="ARBA" id="ARBA00011022"/>
    </source>
</evidence>
<comment type="subcellular location">
    <subcellularLocation>
        <location evidence="1">Nucleus</location>
        <location evidence="1">Nucleolus</location>
    </subcellularLocation>
</comment>
<dbReference type="GO" id="GO:0030686">
    <property type="term" value="C:90S preribosome"/>
    <property type="evidence" value="ECO:0007669"/>
    <property type="project" value="InterPro"/>
</dbReference>
<dbReference type="EMBL" id="JW874215">
    <property type="protein sequence ID" value="AFP06732.1"/>
    <property type="molecule type" value="mRNA"/>
</dbReference>
<accession>V9L5G9</accession>
<dbReference type="CTD" id="85395"/>
<feature type="region of interest" description="Disordered" evidence="4">
    <location>
        <begin position="158"/>
        <end position="185"/>
    </location>
</feature>
<dbReference type="KEGG" id="cmk:103176846"/>
<sequence length="230" mass="25513">MVGKVKRARRKLHSAAVKLTEAPAAQGTGDSLSGSSPWSPVPPLRAAEGERPSLEGTRQLSTSIFAGTIIDPKLLVKNLDIDDCKSVVSIKKGEKVQLSKKEKMKQRHERWLQKIDAIKLTEQKKKAQKKRKATPVVGDMQPLADALPELSDLISASKVAETKKSKSKSKKKPEPTVFSKMHPAQKRKLIDEEVSRFRATIVDPTFKANPLAAVSEHLLKRMRQEAEELI</sequence>
<dbReference type="InterPro" id="IPR028160">
    <property type="entry name" value="Slx9-like"/>
</dbReference>
<dbReference type="GeneID" id="103176846"/>
<dbReference type="GO" id="GO:0000462">
    <property type="term" value="P:maturation of SSU-rRNA from tricistronic rRNA transcript (SSU-rRNA, 5.8S rRNA, LSU-rRNA)"/>
    <property type="evidence" value="ECO:0007669"/>
    <property type="project" value="InterPro"/>
</dbReference>